<dbReference type="Pfam" id="PF01569">
    <property type="entry name" value="PAP2"/>
    <property type="match status" value="1"/>
</dbReference>
<evidence type="ECO:0000256" key="5">
    <source>
        <dbReference type="ARBA" id="ARBA00022989"/>
    </source>
</evidence>
<feature type="transmembrane region" description="Helical" evidence="7">
    <location>
        <begin position="53"/>
        <end position="76"/>
    </location>
</feature>
<keyword evidence="6 7" id="KW-0472">Membrane</keyword>
<evidence type="ECO:0000313" key="9">
    <source>
        <dbReference type="EMBL" id="MBD1393103.1"/>
    </source>
</evidence>
<dbReference type="InterPro" id="IPR000326">
    <property type="entry name" value="PAP2/HPO"/>
</dbReference>
<dbReference type="GO" id="GO:0005886">
    <property type="term" value="C:plasma membrane"/>
    <property type="evidence" value="ECO:0007669"/>
    <property type="project" value="UniProtKB-SubCell"/>
</dbReference>
<evidence type="ECO:0000256" key="7">
    <source>
        <dbReference type="SAM" id="Phobius"/>
    </source>
</evidence>
<proteinExistence type="predicted"/>
<dbReference type="PANTHER" id="PTHR14969">
    <property type="entry name" value="SPHINGOSINE-1-PHOSPHATE PHOSPHOHYDROLASE"/>
    <property type="match status" value="1"/>
</dbReference>
<dbReference type="SMART" id="SM00014">
    <property type="entry name" value="acidPPc"/>
    <property type="match status" value="1"/>
</dbReference>
<protein>
    <submittedName>
        <fullName evidence="9">Phosphatase PAP2 family protein</fullName>
    </submittedName>
</protein>
<dbReference type="GO" id="GO:0016787">
    <property type="term" value="F:hydrolase activity"/>
    <property type="evidence" value="ECO:0007669"/>
    <property type="project" value="UniProtKB-KW"/>
</dbReference>
<name>A0A926NWH5_9SPHI</name>
<sequence>MNKGAGDVLYKVRFFLIPYIVLLCGCLIIKLLYTRPEIYFAVNRLYSYWADAIAPYITDIGDGTTIIILSVILALFSYRPAFLLITSYAITSLTAQALKYAFDAPRPKVYFEHELSKIHFVKGLYILTVHSFPSGHTVTAFSAGMVLTYLLKNKQWGILFFVVAVLVGYSRMYLSQHFFEDVMAGSVVGVMVTVLWLSWVDRREFLSSPRWIRGLLRKGD</sequence>
<feature type="transmembrane region" description="Helical" evidence="7">
    <location>
        <begin position="156"/>
        <end position="174"/>
    </location>
</feature>
<comment type="subcellular location">
    <subcellularLocation>
        <location evidence="1">Cell membrane</location>
        <topology evidence="1">Multi-pass membrane protein</topology>
    </subcellularLocation>
</comment>
<accession>A0A926NWH5</accession>
<keyword evidence="10" id="KW-1185">Reference proteome</keyword>
<feature type="transmembrane region" description="Helical" evidence="7">
    <location>
        <begin position="123"/>
        <end position="150"/>
    </location>
</feature>
<evidence type="ECO:0000256" key="3">
    <source>
        <dbReference type="ARBA" id="ARBA00022692"/>
    </source>
</evidence>
<dbReference type="Proteomes" id="UP000619078">
    <property type="component" value="Unassembled WGS sequence"/>
</dbReference>
<dbReference type="InterPro" id="IPR036938">
    <property type="entry name" value="PAP2/HPO_sf"/>
</dbReference>
<comment type="caution">
    <text evidence="9">The sequence shown here is derived from an EMBL/GenBank/DDBJ whole genome shotgun (WGS) entry which is preliminary data.</text>
</comment>
<keyword evidence="5 7" id="KW-1133">Transmembrane helix</keyword>
<keyword evidence="4" id="KW-0378">Hydrolase</keyword>
<dbReference type="AlphaFoldDB" id="A0A926NWH5"/>
<dbReference type="RefSeq" id="WP_191162688.1">
    <property type="nucleotide sequence ID" value="NZ_JACWMX010000003.1"/>
</dbReference>
<feature type="transmembrane region" description="Helical" evidence="7">
    <location>
        <begin position="181"/>
        <end position="199"/>
    </location>
</feature>
<dbReference type="PROSITE" id="PS51257">
    <property type="entry name" value="PROKAR_LIPOPROTEIN"/>
    <property type="match status" value="1"/>
</dbReference>
<reference evidence="9" key="1">
    <citation type="submission" date="2020-09" db="EMBL/GenBank/DDBJ databases">
        <title>Novel species of Mucilaginibacter isolated from a glacier on the Tibetan Plateau.</title>
        <authorList>
            <person name="Liu Q."/>
            <person name="Xin Y.-H."/>
        </authorList>
    </citation>
    <scope>NUCLEOTIDE SEQUENCE</scope>
    <source>
        <strain evidence="9">ZB1P21</strain>
    </source>
</reference>
<keyword evidence="2" id="KW-1003">Cell membrane</keyword>
<feature type="transmembrane region" description="Helical" evidence="7">
    <location>
        <begin position="12"/>
        <end position="33"/>
    </location>
</feature>
<keyword evidence="3 7" id="KW-0812">Transmembrane</keyword>
<feature type="domain" description="Phosphatidic acid phosphatase type 2/haloperoxidase" evidence="8">
    <location>
        <begin position="82"/>
        <end position="197"/>
    </location>
</feature>
<feature type="transmembrane region" description="Helical" evidence="7">
    <location>
        <begin position="82"/>
        <end position="102"/>
    </location>
</feature>
<gene>
    <name evidence="9" type="ORF">IDJ76_08335</name>
</gene>
<organism evidence="9 10">
    <name type="scientific">Mucilaginibacter glaciei</name>
    <dbReference type="NCBI Taxonomy" id="2772109"/>
    <lineage>
        <taxon>Bacteria</taxon>
        <taxon>Pseudomonadati</taxon>
        <taxon>Bacteroidota</taxon>
        <taxon>Sphingobacteriia</taxon>
        <taxon>Sphingobacteriales</taxon>
        <taxon>Sphingobacteriaceae</taxon>
        <taxon>Mucilaginibacter</taxon>
    </lineage>
</organism>
<dbReference type="PANTHER" id="PTHR14969:SF62">
    <property type="entry name" value="DECAPRENYLPHOSPHORYL-5-PHOSPHORIBOSE PHOSPHATASE RV3807C-RELATED"/>
    <property type="match status" value="1"/>
</dbReference>
<evidence type="ECO:0000259" key="8">
    <source>
        <dbReference type="SMART" id="SM00014"/>
    </source>
</evidence>
<evidence type="ECO:0000256" key="1">
    <source>
        <dbReference type="ARBA" id="ARBA00004651"/>
    </source>
</evidence>
<dbReference type="Gene3D" id="1.20.144.10">
    <property type="entry name" value="Phosphatidic acid phosphatase type 2/haloperoxidase"/>
    <property type="match status" value="1"/>
</dbReference>
<evidence type="ECO:0000313" key="10">
    <source>
        <dbReference type="Proteomes" id="UP000619078"/>
    </source>
</evidence>
<evidence type="ECO:0000256" key="4">
    <source>
        <dbReference type="ARBA" id="ARBA00022801"/>
    </source>
</evidence>
<evidence type="ECO:0000256" key="2">
    <source>
        <dbReference type="ARBA" id="ARBA00022475"/>
    </source>
</evidence>
<dbReference type="EMBL" id="JACWMX010000003">
    <property type="protein sequence ID" value="MBD1393103.1"/>
    <property type="molecule type" value="Genomic_DNA"/>
</dbReference>
<evidence type="ECO:0000256" key="6">
    <source>
        <dbReference type="ARBA" id="ARBA00023136"/>
    </source>
</evidence>
<dbReference type="SUPFAM" id="SSF48317">
    <property type="entry name" value="Acid phosphatase/Vanadium-dependent haloperoxidase"/>
    <property type="match status" value="1"/>
</dbReference>